<dbReference type="SUPFAM" id="SSF51338">
    <property type="entry name" value="Composite domain of metallo-dependent hydrolases"/>
    <property type="match status" value="1"/>
</dbReference>
<keyword evidence="12" id="KW-1185">Reference proteome</keyword>
<evidence type="ECO:0000256" key="3">
    <source>
        <dbReference type="ARBA" id="ARBA00012782"/>
    </source>
</evidence>
<comment type="catalytic activity">
    <reaction evidence="6 8">
        <text>adenine + H2O + H(+) = hypoxanthine + NH4(+)</text>
        <dbReference type="Rhea" id="RHEA:23688"/>
        <dbReference type="ChEBI" id="CHEBI:15377"/>
        <dbReference type="ChEBI" id="CHEBI:15378"/>
        <dbReference type="ChEBI" id="CHEBI:16708"/>
        <dbReference type="ChEBI" id="CHEBI:17368"/>
        <dbReference type="ChEBI" id="CHEBI:28938"/>
        <dbReference type="EC" id="3.5.4.2"/>
    </reaction>
</comment>
<dbReference type="PANTHER" id="PTHR11113">
    <property type="entry name" value="N-ACETYLGLUCOSAMINE-6-PHOSPHATE DEACETYLASE"/>
    <property type="match status" value="1"/>
</dbReference>
<keyword evidence="5 8" id="KW-0464">Manganese</keyword>
<dbReference type="Gene3D" id="3.20.20.140">
    <property type="entry name" value="Metal-dependent hydrolases"/>
    <property type="match status" value="1"/>
</dbReference>
<evidence type="ECO:0000256" key="4">
    <source>
        <dbReference type="ARBA" id="ARBA00022801"/>
    </source>
</evidence>
<evidence type="ECO:0000256" key="2">
    <source>
        <dbReference type="ARBA" id="ARBA00006773"/>
    </source>
</evidence>
<dbReference type="Gene3D" id="2.30.40.10">
    <property type="entry name" value="Urease, subunit C, domain 1"/>
    <property type="match status" value="1"/>
</dbReference>
<dbReference type="CDD" id="cd01295">
    <property type="entry name" value="AdeC"/>
    <property type="match status" value="1"/>
</dbReference>
<dbReference type="Pfam" id="PF01979">
    <property type="entry name" value="Amidohydro_1"/>
    <property type="match status" value="1"/>
</dbReference>
<dbReference type="Proteomes" id="UP000291151">
    <property type="component" value="Chromosome"/>
</dbReference>
<dbReference type="AlphaFoldDB" id="A0A4P6USK2"/>
<organism evidence="11 12">
    <name type="scientific">Ureibacillus thermophilus</name>
    <dbReference type="NCBI Taxonomy" id="367743"/>
    <lineage>
        <taxon>Bacteria</taxon>
        <taxon>Bacillati</taxon>
        <taxon>Bacillota</taxon>
        <taxon>Bacilli</taxon>
        <taxon>Bacillales</taxon>
        <taxon>Caryophanaceae</taxon>
        <taxon>Ureibacillus</taxon>
    </lineage>
</organism>
<keyword evidence="4 8" id="KW-0378">Hydrolase</keyword>
<evidence type="ECO:0000313" key="11">
    <source>
        <dbReference type="EMBL" id="QBK26054.1"/>
    </source>
</evidence>
<dbReference type="Pfam" id="PF13382">
    <property type="entry name" value="Adenine_deam_C"/>
    <property type="match status" value="1"/>
</dbReference>
<evidence type="ECO:0000256" key="5">
    <source>
        <dbReference type="ARBA" id="ARBA00023211"/>
    </source>
</evidence>
<proteinExistence type="inferred from homology"/>
<reference evidence="11 12" key="1">
    <citation type="submission" date="2019-02" db="EMBL/GenBank/DDBJ databases">
        <title>Ureibacillus thermophilus.</title>
        <authorList>
            <person name="Sunny J.S."/>
            <person name="Natarajan A."/>
            <person name="Saleena L.M."/>
        </authorList>
    </citation>
    <scope>NUCLEOTIDE SEQUENCE [LARGE SCALE GENOMIC DNA]</scope>
    <source>
        <strain evidence="11 12">LM102</strain>
    </source>
</reference>
<evidence type="ECO:0000313" key="12">
    <source>
        <dbReference type="Proteomes" id="UP000291151"/>
    </source>
</evidence>
<evidence type="ECO:0000259" key="10">
    <source>
        <dbReference type="Pfam" id="PF13382"/>
    </source>
</evidence>
<evidence type="ECO:0000256" key="1">
    <source>
        <dbReference type="ARBA" id="ARBA00001936"/>
    </source>
</evidence>
<comment type="similarity">
    <text evidence="2 8">Belongs to the metallo-dependent hydrolases superfamily. Adenine deaminase family.</text>
</comment>
<dbReference type="SUPFAM" id="SSF51556">
    <property type="entry name" value="Metallo-dependent hydrolases"/>
    <property type="match status" value="1"/>
</dbReference>
<dbReference type="InterPro" id="IPR011059">
    <property type="entry name" value="Metal-dep_hydrolase_composite"/>
</dbReference>
<dbReference type="InterPro" id="IPR006679">
    <property type="entry name" value="Adenine_deam"/>
</dbReference>
<feature type="domain" description="Adenine deaminase C-terminal" evidence="10">
    <location>
        <begin position="399"/>
        <end position="567"/>
    </location>
</feature>
<evidence type="ECO:0000256" key="7">
    <source>
        <dbReference type="ARBA" id="ARBA00069718"/>
    </source>
</evidence>
<name>A0A4P6USK2_9BACL</name>
<gene>
    <name evidence="8 11" type="primary">ade</name>
    <name evidence="11" type="ORF">DKZ56_09360</name>
</gene>
<dbReference type="InterPro" id="IPR026912">
    <property type="entry name" value="Adenine_deam_C"/>
</dbReference>
<feature type="domain" description="Amidohydrolase-related" evidence="9">
    <location>
        <begin position="64"/>
        <end position="345"/>
    </location>
</feature>
<sequence length="584" mass="63856">MKKNIAVSQHRQKADFILRNAKIADVFSLKWKEADLVVANGKIIALDTEGKYEAEKVEDARGRWVIPGMIDTHIHIESTMLTPEQFSRIILPFGVTSVIADPHEIANVSGTEGLKYMLDAAKNSPLDIYYMLPSSVPATSFEHAGAVLKASDLAPFLKNEQVLGIAEVMDYPAVLSCDEEMLAKIQLGHEHGMMIDGHGAGLNGQQLAGYRAAGIHTDHECITLEEALERIEMGMYVLVREGSASKNLKALLPAITPYNARRFAFCTDDKHLDEIIQEGTINHSVKLAIAEGIEVLQAIQLATLNAAECYRLYDKGAVAPGFTADFVLLDDLEEMKIAAVWKNGVKVAEDGEMLLPETAPIDVPARICHSVHLPEVKVDDLALPLKSSFVNIIGIIPNQIVTKKLQDYVDVQDGKFVPNIEKDFLKLAVFERHLHRGTKSVAIVHGLGLKAGAIATTIAHDSHNVIAVGTNDKDMVLALNEIQAIQGGLVVVKDGKVLANLELPVAGLMTNIPAREAAEKLRALHDALHELNPPLHFHLFLTLSFLSLPVIPALKLTDTGLFDVEQFRHIPIEAEQPSQIKISS</sequence>
<dbReference type="FunFam" id="3.20.20.140:FF:000016">
    <property type="entry name" value="Adenine deaminase"/>
    <property type="match status" value="1"/>
</dbReference>
<dbReference type="HAMAP" id="MF_01518">
    <property type="entry name" value="Adenine_deamin"/>
    <property type="match status" value="1"/>
</dbReference>
<dbReference type="EC" id="3.5.4.2" evidence="3 8"/>
<evidence type="ECO:0000256" key="6">
    <source>
        <dbReference type="ARBA" id="ARBA00047720"/>
    </source>
</evidence>
<evidence type="ECO:0000256" key="8">
    <source>
        <dbReference type="HAMAP-Rule" id="MF_01518"/>
    </source>
</evidence>
<dbReference type="InterPro" id="IPR032466">
    <property type="entry name" value="Metal_Hydrolase"/>
</dbReference>
<comment type="cofactor">
    <cofactor evidence="1 8">
        <name>Mn(2+)</name>
        <dbReference type="ChEBI" id="CHEBI:29035"/>
    </cofactor>
</comment>
<dbReference type="GO" id="GO:0006146">
    <property type="term" value="P:adenine catabolic process"/>
    <property type="evidence" value="ECO:0007669"/>
    <property type="project" value="InterPro"/>
</dbReference>
<dbReference type="NCBIfam" id="TIGR01178">
    <property type="entry name" value="ade"/>
    <property type="match status" value="1"/>
</dbReference>
<dbReference type="KEGG" id="uth:DKZ56_09360"/>
<dbReference type="InterPro" id="IPR006680">
    <property type="entry name" value="Amidohydro-rel"/>
</dbReference>
<evidence type="ECO:0000259" key="9">
    <source>
        <dbReference type="Pfam" id="PF01979"/>
    </source>
</evidence>
<dbReference type="GO" id="GO:0000034">
    <property type="term" value="F:adenine deaminase activity"/>
    <property type="evidence" value="ECO:0007669"/>
    <property type="project" value="UniProtKB-UniRule"/>
</dbReference>
<accession>A0A4P6USK2</accession>
<dbReference type="PANTHER" id="PTHR11113:SF2">
    <property type="entry name" value="ADENINE DEAMINASE"/>
    <property type="match status" value="1"/>
</dbReference>
<protein>
    <recommendedName>
        <fullName evidence="7 8">Adenine deaminase</fullName>
        <shortName evidence="8">Adenase</shortName>
        <shortName evidence="8">Adenine aminase</shortName>
        <ecNumber evidence="3 8">3.5.4.2</ecNumber>
    </recommendedName>
</protein>
<dbReference type="RefSeq" id="WP_208649746.1">
    <property type="nucleotide sequence ID" value="NZ_CP036528.1"/>
</dbReference>
<dbReference type="EMBL" id="CP036528">
    <property type="protein sequence ID" value="QBK26054.1"/>
    <property type="molecule type" value="Genomic_DNA"/>
</dbReference>